<dbReference type="GO" id="GO:0035567">
    <property type="term" value="P:non-canonical Wnt signaling pathway"/>
    <property type="evidence" value="ECO:0007669"/>
    <property type="project" value="TreeGrafter"/>
</dbReference>
<dbReference type="Proteomes" id="UP000225706">
    <property type="component" value="Unassembled WGS sequence"/>
</dbReference>
<dbReference type="CDD" id="cd07066">
    <property type="entry name" value="CRD_FZ"/>
    <property type="match status" value="2"/>
</dbReference>
<evidence type="ECO:0000259" key="6">
    <source>
        <dbReference type="PROSITE" id="PS50038"/>
    </source>
</evidence>
<proteinExistence type="predicted"/>
<feature type="region of interest" description="Disordered" evidence="4">
    <location>
        <begin position="224"/>
        <end position="250"/>
    </location>
</feature>
<feature type="transmembrane region" description="Helical" evidence="5">
    <location>
        <begin position="259"/>
        <end position="283"/>
    </location>
</feature>
<comment type="caution">
    <text evidence="3">Lacks conserved residue(s) required for the propagation of feature annotation.</text>
</comment>
<feature type="domain" description="FZ" evidence="6">
    <location>
        <begin position="106"/>
        <end position="188"/>
    </location>
</feature>
<dbReference type="Gene3D" id="1.10.2000.10">
    <property type="entry name" value="Frizzled cysteine-rich domain"/>
    <property type="match status" value="2"/>
</dbReference>
<comment type="caution">
    <text evidence="7">The sequence shown here is derived from an EMBL/GenBank/DDBJ whole genome shotgun (WGS) entry which is preliminary data.</text>
</comment>
<evidence type="ECO:0000313" key="7">
    <source>
        <dbReference type="EMBL" id="PFX33906.1"/>
    </source>
</evidence>
<dbReference type="PROSITE" id="PS50038">
    <property type="entry name" value="FZ"/>
    <property type="match status" value="2"/>
</dbReference>
<reference evidence="8" key="1">
    <citation type="journal article" date="2017" name="bioRxiv">
        <title>Comparative analysis of the genomes of Stylophora pistillata and Acropora digitifera provides evidence for extensive differences between species of corals.</title>
        <authorList>
            <person name="Voolstra C.R."/>
            <person name="Li Y."/>
            <person name="Liew Y.J."/>
            <person name="Baumgarten S."/>
            <person name="Zoccola D."/>
            <person name="Flot J.-F."/>
            <person name="Tambutte S."/>
            <person name="Allemand D."/>
            <person name="Aranda M."/>
        </authorList>
    </citation>
    <scope>NUCLEOTIDE SEQUENCE [LARGE SCALE GENOMIC DNA]</scope>
</reference>
<dbReference type="GO" id="GO:0017147">
    <property type="term" value="F:Wnt-protein binding"/>
    <property type="evidence" value="ECO:0007669"/>
    <property type="project" value="TreeGrafter"/>
</dbReference>
<dbReference type="EMBL" id="LSMT01000007">
    <property type="protein sequence ID" value="PFX33906.1"/>
    <property type="molecule type" value="Genomic_DNA"/>
</dbReference>
<dbReference type="OrthoDB" id="5959102at2759"/>
<dbReference type="AlphaFoldDB" id="A0A2B4SX47"/>
<sequence>MFVCSCYLPKCSKDVEGPILPCREVCDQFVDDCHKELKDSGLYRRYVAYCRLLSSKREASMQCLKPAGFVPRPNKKEPLLPSCETASRPACLKDNFSGLGNNTRNRLRSFLSDLSPVLNSSCSVKLRRFACFIETAPCVSNDGSTLHACPSMCQEVRRDCDEEFKRHNIDFPQCIPYYPEIHAGDGLCKLSHWPLPWPNTTETQVLETTPRILRTNPVVISKVNGGFNSDPNKESKIGTTAQSKPDSDKEYKKKPISSLVLAVAVVGFLMVVSFVTFMLHLLVKRLRKNARARRRGSGKYVKDANISSNGKAVTVGEEKNAGFEEEIQKTGTALY</sequence>
<feature type="disulfide bond" evidence="3">
    <location>
        <begin position="122"/>
        <end position="160"/>
    </location>
</feature>
<protein>
    <recommendedName>
        <fullName evidence="6">FZ domain-containing protein</fullName>
    </recommendedName>
</protein>
<evidence type="ECO:0000256" key="3">
    <source>
        <dbReference type="PROSITE-ProRule" id="PRU00090"/>
    </source>
</evidence>
<feature type="disulfide bond" evidence="3">
    <location>
        <begin position="22"/>
        <end position="63"/>
    </location>
</feature>
<dbReference type="InterPro" id="IPR036790">
    <property type="entry name" value="Frizzled_dom_sf"/>
</dbReference>
<evidence type="ECO:0000256" key="4">
    <source>
        <dbReference type="SAM" id="MobiDB-lite"/>
    </source>
</evidence>
<dbReference type="GO" id="GO:0005886">
    <property type="term" value="C:plasma membrane"/>
    <property type="evidence" value="ECO:0007669"/>
    <property type="project" value="TreeGrafter"/>
</dbReference>
<accession>A0A2B4SX47</accession>
<keyword evidence="1" id="KW-0217">Developmental protein</keyword>
<keyword evidence="8" id="KW-1185">Reference proteome</keyword>
<dbReference type="PANTHER" id="PTHR11309">
    <property type="entry name" value="FRIZZLED"/>
    <property type="match status" value="1"/>
</dbReference>
<organism evidence="7 8">
    <name type="scientific">Stylophora pistillata</name>
    <name type="common">Smooth cauliflower coral</name>
    <dbReference type="NCBI Taxonomy" id="50429"/>
    <lineage>
        <taxon>Eukaryota</taxon>
        <taxon>Metazoa</taxon>
        <taxon>Cnidaria</taxon>
        <taxon>Anthozoa</taxon>
        <taxon>Hexacorallia</taxon>
        <taxon>Scleractinia</taxon>
        <taxon>Astrocoeniina</taxon>
        <taxon>Pocilloporidae</taxon>
        <taxon>Stylophora</taxon>
    </lineage>
</organism>
<dbReference type="STRING" id="50429.A0A2B4SX47"/>
<keyword evidence="5" id="KW-1133">Transmembrane helix</keyword>
<dbReference type="SUPFAM" id="SSF63501">
    <property type="entry name" value="Frizzled cysteine-rich domain"/>
    <property type="match status" value="2"/>
</dbReference>
<feature type="domain" description="FZ" evidence="6">
    <location>
        <begin position="1"/>
        <end position="66"/>
    </location>
</feature>
<dbReference type="GO" id="GO:0042813">
    <property type="term" value="F:Wnt receptor activity"/>
    <property type="evidence" value="ECO:0007669"/>
    <property type="project" value="TreeGrafter"/>
</dbReference>
<dbReference type="Pfam" id="PF01392">
    <property type="entry name" value="Fz"/>
    <property type="match status" value="1"/>
</dbReference>
<keyword evidence="2 3" id="KW-1015">Disulfide bond</keyword>
<evidence type="ECO:0000256" key="5">
    <source>
        <dbReference type="SAM" id="Phobius"/>
    </source>
</evidence>
<gene>
    <name evidence="7" type="ORF">AWC38_SpisGene1175</name>
</gene>
<dbReference type="InterPro" id="IPR015526">
    <property type="entry name" value="Frizzled/SFRP"/>
</dbReference>
<feature type="disulfide bond" evidence="3">
    <location>
        <begin position="26"/>
        <end position="50"/>
    </location>
</feature>
<evidence type="ECO:0000313" key="8">
    <source>
        <dbReference type="Proteomes" id="UP000225706"/>
    </source>
</evidence>
<dbReference type="InterPro" id="IPR020067">
    <property type="entry name" value="Frizzled_dom"/>
</dbReference>
<evidence type="ECO:0000256" key="1">
    <source>
        <dbReference type="ARBA" id="ARBA00022473"/>
    </source>
</evidence>
<keyword evidence="5" id="KW-0472">Membrane</keyword>
<name>A0A2B4SX47_STYPI</name>
<keyword evidence="5" id="KW-0812">Transmembrane</keyword>
<evidence type="ECO:0000256" key="2">
    <source>
        <dbReference type="ARBA" id="ARBA00023157"/>
    </source>
</evidence>
<dbReference type="GO" id="GO:0060070">
    <property type="term" value="P:canonical Wnt signaling pathway"/>
    <property type="evidence" value="ECO:0007669"/>
    <property type="project" value="TreeGrafter"/>
</dbReference>